<comment type="caution">
    <text evidence="2">The sequence shown here is derived from an EMBL/GenBank/DDBJ whole genome shotgun (WGS) entry which is preliminary data.</text>
</comment>
<name>A0A0V0R8N0_PSEPJ</name>
<feature type="transmembrane region" description="Helical" evidence="1">
    <location>
        <begin position="33"/>
        <end position="50"/>
    </location>
</feature>
<keyword evidence="1" id="KW-0812">Transmembrane</keyword>
<dbReference type="EMBL" id="LDAU01000025">
    <property type="protein sequence ID" value="KRX10613.1"/>
    <property type="molecule type" value="Genomic_DNA"/>
</dbReference>
<dbReference type="Proteomes" id="UP000054937">
    <property type="component" value="Unassembled WGS sequence"/>
</dbReference>
<dbReference type="InParanoid" id="A0A0V0R8N0"/>
<proteinExistence type="predicted"/>
<accession>A0A0V0R8N0</accession>
<keyword evidence="1" id="KW-0472">Membrane</keyword>
<dbReference type="AlphaFoldDB" id="A0A0V0R8N0"/>
<evidence type="ECO:0000256" key="1">
    <source>
        <dbReference type="SAM" id="Phobius"/>
    </source>
</evidence>
<evidence type="ECO:0000313" key="3">
    <source>
        <dbReference type="Proteomes" id="UP000054937"/>
    </source>
</evidence>
<evidence type="ECO:0000313" key="2">
    <source>
        <dbReference type="EMBL" id="KRX10613.1"/>
    </source>
</evidence>
<keyword evidence="1" id="KW-1133">Transmembrane helix</keyword>
<feature type="transmembrane region" description="Helical" evidence="1">
    <location>
        <begin position="62"/>
        <end position="80"/>
    </location>
</feature>
<gene>
    <name evidence="2" type="ORF">PPERSA_05433</name>
</gene>
<keyword evidence="3" id="KW-1185">Reference proteome</keyword>
<protein>
    <submittedName>
        <fullName evidence="2">Uncharacterized protein</fullName>
    </submittedName>
</protein>
<organism evidence="2 3">
    <name type="scientific">Pseudocohnilembus persalinus</name>
    <name type="common">Ciliate</name>
    <dbReference type="NCBI Taxonomy" id="266149"/>
    <lineage>
        <taxon>Eukaryota</taxon>
        <taxon>Sar</taxon>
        <taxon>Alveolata</taxon>
        <taxon>Ciliophora</taxon>
        <taxon>Intramacronucleata</taxon>
        <taxon>Oligohymenophorea</taxon>
        <taxon>Scuticociliatia</taxon>
        <taxon>Philasterida</taxon>
        <taxon>Pseudocohnilembidae</taxon>
        <taxon>Pseudocohnilembus</taxon>
    </lineage>
</organism>
<reference evidence="2 3" key="1">
    <citation type="journal article" date="2015" name="Sci. Rep.">
        <title>Genome of the facultative scuticociliatosis pathogen Pseudocohnilembus persalinus provides insight into its virulence through horizontal gene transfer.</title>
        <authorList>
            <person name="Xiong J."/>
            <person name="Wang G."/>
            <person name="Cheng J."/>
            <person name="Tian M."/>
            <person name="Pan X."/>
            <person name="Warren A."/>
            <person name="Jiang C."/>
            <person name="Yuan D."/>
            <person name="Miao W."/>
        </authorList>
    </citation>
    <scope>NUCLEOTIDE SEQUENCE [LARGE SCALE GENOMIC DNA]</scope>
    <source>
        <strain evidence="2">36N120E</strain>
    </source>
</reference>
<sequence>MSQNMISFFDQNADNESQQNLDNWMIFQDHKKAIHAVWFFIKVIILPFLTVFDSSLSDFKTWIVFGMSLTESIQFYFLAYESSLKGGQQEKQEINLKINKVMNLITKQEINGQLRDIPVINIFDITSMESWQNIFKLTQSNIKTYNSIKDVVN</sequence>